<comment type="caution">
    <text evidence="1">The sequence shown here is derived from an EMBL/GenBank/DDBJ whole genome shotgun (WGS) entry which is preliminary data.</text>
</comment>
<dbReference type="SUPFAM" id="SSF49785">
    <property type="entry name" value="Galactose-binding domain-like"/>
    <property type="match status" value="1"/>
</dbReference>
<name>A0A0F9H4M0_9ZZZZ</name>
<dbReference type="InterPro" id="IPR008979">
    <property type="entry name" value="Galactose-bd-like_sf"/>
</dbReference>
<reference evidence="1" key="1">
    <citation type="journal article" date="2015" name="Nature">
        <title>Complex archaea that bridge the gap between prokaryotes and eukaryotes.</title>
        <authorList>
            <person name="Spang A."/>
            <person name="Saw J.H."/>
            <person name="Jorgensen S.L."/>
            <person name="Zaremba-Niedzwiedzka K."/>
            <person name="Martijn J."/>
            <person name="Lind A.E."/>
            <person name="van Eijk R."/>
            <person name="Schleper C."/>
            <person name="Guy L."/>
            <person name="Ettema T.J."/>
        </authorList>
    </citation>
    <scope>NUCLEOTIDE SEQUENCE</scope>
</reference>
<gene>
    <name evidence="1" type="ORF">LCGC14_1748530</name>
</gene>
<accession>A0A0F9H4M0</accession>
<dbReference type="AlphaFoldDB" id="A0A0F9H4M0"/>
<sequence length="195" mass="20924">MPLNPRLQKFTTASQSIATFDFVDIASGTGFEKFFMTGSIDSVGDKFILTSLSLAADNQAGTGAVDQTNFTADGVTRSFTTSAFNLPRTVSGNCYFSFTYNSSTPGGTNTLTAQIIVVDVDSNETDISSGGVTTRDTDEAATTMMLLEIPLTQTTIKEGEKLRLKITRNSSDGNDLTLNHNGSESFILVPFRINL</sequence>
<organism evidence="1">
    <name type="scientific">marine sediment metagenome</name>
    <dbReference type="NCBI Taxonomy" id="412755"/>
    <lineage>
        <taxon>unclassified sequences</taxon>
        <taxon>metagenomes</taxon>
        <taxon>ecological metagenomes</taxon>
    </lineage>
</organism>
<dbReference type="Gene3D" id="2.60.120.260">
    <property type="entry name" value="Galactose-binding domain-like"/>
    <property type="match status" value="1"/>
</dbReference>
<evidence type="ECO:0000313" key="1">
    <source>
        <dbReference type="EMBL" id="KKM05990.1"/>
    </source>
</evidence>
<proteinExistence type="predicted"/>
<dbReference type="EMBL" id="LAZR01016094">
    <property type="protein sequence ID" value="KKM05990.1"/>
    <property type="molecule type" value="Genomic_DNA"/>
</dbReference>
<protein>
    <submittedName>
        <fullName evidence="1">Uncharacterized protein</fullName>
    </submittedName>
</protein>